<evidence type="ECO:0000256" key="1">
    <source>
        <dbReference type="SAM" id="Phobius"/>
    </source>
</evidence>
<feature type="transmembrane region" description="Helical" evidence="1">
    <location>
        <begin position="6"/>
        <end position="22"/>
    </location>
</feature>
<evidence type="ECO:0000313" key="3">
    <source>
        <dbReference type="Proteomes" id="UP000243904"/>
    </source>
</evidence>
<protein>
    <submittedName>
        <fullName evidence="2">Uncharacterized protein</fullName>
    </submittedName>
</protein>
<evidence type="ECO:0000313" key="2">
    <source>
        <dbReference type="EMBL" id="SDR91359.1"/>
    </source>
</evidence>
<name>A0A1H1MZJ8_9BRAD</name>
<gene>
    <name evidence="2" type="ORF">SAMN05444158_0395</name>
</gene>
<keyword evidence="1" id="KW-0812">Transmembrane</keyword>
<keyword evidence="3" id="KW-1185">Reference proteome</keyword>
<organism evidence="2 3">
    <name type="scientific">Bradyrhizobium canariense</name>
    <dbReference type="NCBI Taxonomy" id="255045"/>
    <lineage>
        <taxon>Bacteria</taxon>
        <taxon>Pseudomonadati</taxon>
        <taxon>Pseudomonadota</taxon>
        <taxon>Alphaproteobacteria</taxon>
        <taxon>Hyphomicrobiales</taxon>
        <taxon>Nitrobacteraceae</taxon>
        <taxon>Bradyrhizobium</taxon>
    </lineage>
</organism>
<feature type="transmembrane region" description="Helical" evidence="1">
    <location>
        <begin position="43"/>
        <end position="68"/>
    </location>
</feature>
<dbReference type="AlphaFoldDB" id="A0A1H1MZJ8"/>
<dbReference type="EMBL" id="LT629750">
    <property type="protein sequence ID" value="SDR91359.1"/>
    <property type="molecule type" value="Genomic_DNA"/>
</dbReference>
<accession>A0A1H1MZJ8</accession>
<sequence length="89" mass="9448">MSPTFNGIIFGILGLAALWGITKNIRTGTATSRGWTCTLDDNPIGFCLIVCVKAAVIGLAIAEIMYALGLSGDPIKDIQHAFPFLPTRP</sequence>
<keyword evidence="1" id="KW-1133">Transmembrane helix</keyword>
<keyword evidence="1" id="KW-0472">Membrane</keyword>
<proteinExistence type="predicted"/>
<reference evidence="3" key="1">
    <citation type="submission" date="2016-10" db="EMBL/GenBank/DDBJ databases">
        <authorList>
            <person name="Varghese N."/>
            <person name="Submissions S."/>
        </authorList>
    </citation>
    <scope>NUCLEOTIDE SEQUENCE [LARGE SCALE GENOMIC DNA]</scope>
    <source>
        <strain evidence="3">GAS369</strain>
    </source>
</reference>
<dbReference type="RefSeq" id="WP_146686123.1">
    <property type="nucleotide sequence ID" value="NZ_LT629750.1"/>
</dbReference>
<dbReference type="Proteomes" id="UP000243904">
    <property type="component" value="Chromosome I"/>
</dbReference>